<proteinExistence type="predicted"/>
<evidence type="ECO:0000259" key="3">
    <source>
        <dbReference type="Pfam" id="PF21939"/>
    </source>
</evidence>
<gene>
    <name evidence="4" type="ORF">Phi105_20</name>
</gene>
<dbReference type="SUPFAM" id="SSF141658">
    <property type="entry name" value="Bacteriophage trimeric proteins domain"/>
    <property type="match status" value="1"/>
</dbReference>
<evidence type="ECO:0000259" key="2">
    <source>
        <dbReference type="Pfam" id="PF20747"/>
    </source>
</evidence>
<dbReference type="InterPro" id="IPR048780">
    <property type="entry name" value="Caudo_bapla_N"/>
</dbReference>
<feature type="compositionally biased region" description="Polar residues" evidence="1">
    <location>
        <begin position="188"/>
        <end position="209"/>
    </location>
</feature>
<feature type="region of interest" description="Disordered" evidence="1">
    <location>
        <begin position="186"/>
        <end position="209"/>
    </location>
</feature>
<evidence type="ECO:0000313" key="5">
    <source>
        <dbReference type="Proteomes" id="UP000223330"/>
    </source>
</evidence>
<protein>
    <submittedName>
        <fullName evidence="4">Receptor binding protein</fullName>
    </submittedName>
</protein>
<reference evidence="4 5" key="1">
    <citation type="journal article" date="2016" name="Sci. Rep.">
        <title>Comparative genomics and functional analysis of the 936 group of lactococcal Siphoviridae phages.</title>
        <authorList>
            <person name="Murphy J."/>
            <person name="Bottacini F."/>
            <person name="Mahony J."/>
            <person name="Kelleher P."/>
            <person name="Neve H."/>
            <person name="Zomer A."/>
            <person name="Nauta A."/>
            <person name="van Sinderen D."/>
        </authorList>
    </citation>
    <scope>NUCLEOTIDE SEQUENCE [LARGE SCALE GENOMIC DNA]</scope>
</reference>
<dbReference type="Pfam" id="PF21939">
    <property type="entry name" value="Gp10_C"/>
    <property type="match status" value="1"/>
</dbReference>
<accession>A0A126HEA2</accession>
<dbReference type="Pfam" id="PF20747">
    <property type="entry name" value="Caudo_bapla_N"/>
    <property type="match status" value="1"/>
</dbReference>
<feature type="domain" description="Receptor-binding protein N-terminal shoulder" evidence="2">
    <location>
        <begin position="2"/>
        <end position="135"/>
    </location>
</feature>
<organism evidence="4 5">
    <name type="scientific">Lactococcus phage 936 group phage Phi10.5</name>
    <dbReference type="NCBI Taxonomy" id="1636555"/>
    <lineage>
        <taxon>Viruses</taxon>
        <taxon>Duplodnaviria</taxon>
        <taxon>Heunggongvirae</taxon>
        <taxon>Uroviricota</taxon>
        <taxon>Caudoviricetes</taxon>
        <taxon>Skunavirus</taxon>
        <taxon>Skunavirus sv3R16S</taxon>
    </lineage>
</organism>
<evidence type="ECO:0000313" key="4">
    <source>
        <dbReference type="EMBL" id="ALM64920.1"/>
    </source>
</evidence>
<evidence type="ECO:0000256" key="1">
    <source>
        <dbReference type="SAM" id="MobiDB-lite"/>
    </source>
</evidence>
<dbReference type="InterPro" id="IPR053827">
    <property type="entry name" value="Gp10_C"/>
</dbReference>
<dbReference type="Proteomes" id="UP000223330">
    <property type="component" value="Segment"/>
</dbReference>
<dbReference type="Gene3D" id="2.60.520.10">
    <property type="entry name" value="Phage fibre proteins"/>
    <property type="match status" value="1"/>
</dbReference>
<keyword evidence="4" id="KW-0675">Receptor</keyword>
<name>A0A126HEA2_9CAUD</name>
<dbReference type="EMBL" id="KP793119">
    <property type="protein sequence ID" value="ALM64920.1"/>
    <property type="molecule type" value="Genomic_DNA"/>
</dbReference>
<feature type="domain" description="Baseplate structural protein Gp10 C-terminal" evidence="3">
    <location>
        <begin position="144"/>
        <end position="268"/>
    </location>
</feature>
<sequence>MTIKKFTFFSPNGTEFPVSANADAKLYMLLSEKDYSQFLIRHWETPINTALNRIYTSTSLLVGGRYFELYNEAVALNSNATNFVHANIDISNVTNPVTISVETSNNSNQVDINTGVGVLKKCIEVVETNAIGVSAVTKPSGSSIIEKIYPVGAYYFSSQPTEPATLFGFGTWSRVKGRGLVGVDESDSALSSGGKQGGSTNPLSQHTITPSSGQFVVARGAGKWHWSSGGAPSNSYAMDTENGGITVGDNTNHNNWQPFEAAYIWKRIN</sequence>